<dbReference type="HOGENOM" id="CLU_102538_0_0_10"/>
<dbReference type="InterPro" id="IPR036895">
    <property type="entry name" value="Uracil-DNA_glycosylase-like_sf"/>
</dbReference>
<reference evidence="1 2" key="1">
    <citation type="submission" date="2013-08" db="EMBL/GenBank/DDBJ databases">
        <authorList>
            <person name="Weinstock G."/>
            <person name="Sodergren E."/>
            <person name="Wylie T."/>
            <person name="Fulton L."/>
            <person name="Fulton R."/>
            <person name="Fronick C."/>
            <person name="O'Laughlin M."/>
            <person name="Godfrey J."/>
            <person name="Miner T."/>
            <person name="Herter B."/>
            <person name="Appelbaum E."/>
            <person name="Cordes M."/>
            <person name="Lek S."/>
            <person name="Wollam A."/>
            <person name="Pepin K.H."/>
            <person name="Palsikar V.B."/>
            <person name="Mitreva M."/>
            <person name="Wilson R.K."/>
        </authorList>
    </citation>
    <scope>NUCLEOTIDE SEQUENCE [LARGE SCALE GENOMIC DNA]</scope>
    <source>
        <strain evidence="1 2">F0041</strain>
    </source>
</reference>
<dbReference type="RefSeq" id="WP_021645031.1">
    <property type="nucleotide sequence ID" value="NZ_KE993093.1"/>
</dbReference>
<organism evidence="1 2">
    <name type="scientific">Bacteroides pyogenes F0041</name>
    <dbReference type="NCBI Taxonomy" id="1321819"/>
    <lineage>
        <taxon>Bacteria</taxon>
        <taxon>Pseudomonadati</taxon>
        <taxon>Bacteroidota</taxon>
        <taxon>Bacteroidia</taxon>
        <taxon>Bacteroidales</taxon>
        <taxon>Bacteroidaceae</taxon>
        <taxon>Bacteroides</taxon>
    </lineage>
</organism>
<dbReference type="OrthoDB" id="9794144at2"/>
<proteinExistence type="predicted"/>
<dbReference type="PATRIC" id="fig|1321819.3.peg.1488"/>
<protein>
    <recommendedName>
        <fullName evidence="3">Uracil-DNA glycosylase family protein</fullName>
    </recommendedName>
</protein>
<sequence>MEIEIEKHPLEPFLPPQAQLLMLGSFPPQKKRWSMDFYYPNLNNDMWRIFGLLFFNDKEHFLNDTRKAFCRERIVDFLNEKGIALFDTATCVRRLQDNASDKFLEVVRPTDIAALLRKIPLCKALVTTGQKATDTLRGQFATKEPKVGDFTEFLFENRAMKLYRMPSSSRAYPLALEKKGAAYRNMFLELGYEL</sequence>
<dbReference type="SUPFAM" id="SSF52141">
    <property type="entry name" value="Uracil-DNA glycosylase-like"/>
    <property type="match status" value="1"/>
</dbReference>
<dbReference type="Proteomes" id="UP000016496">
    <property type="component" value="Unassembled WGS sequence"/>
</dbReference>
<dbReference type="CDD" id="cd10032">
    <property type="entry name" value="UDG-F6_HDG"/>
    <property type="match status" value="1"/>
</dbReference>
<dbReference type="AlphaFoldDB" id="U2E006"/>
<evidence type="ECO:0000313" key="2">
    <source>
        <dbReference type="Proteomes" id="UP000016496"/>
    </source>
</evidence>
<comment type="caution">
    <text evidence="1">The sequence shown here is derived from an EMBL/GenBank/DDBJ whole genome shotgun (WGS) entry which is preliminary data.</text>
</comment>
<evidence type="ECO:0000313" key="1">
    <source>
        <dbReference type="EMBL" id="ERI85546.1"/>
    </source>
</evidence>
<dbReference type="Gene3D" id="3.40.470.10">
    <property type="entry name" value="Uracil-DNA glycosylase-like domain"/>
    <property type="match status" value="1"/>
</dbReference>
<name>U2E006_9BACE</name>
<gene>
    <name evidence="1" type="ORF">HMPREF1981_01619</name>
</gene>
<dbReference type="EMBL" id="AWSV01000088">
    <property type="protein sequence ID" value="ERI85546.1"/>
    <property type="molecule type" value="Genomic_DNA"/>
</dbReference>
<evidence type="ECO:0008006" key="3">
    <source>
        <dbReference type="Google" id="ProtNLM"/>
    </source>
</evidence>
<accession>U2E006</accession>